<gene>
    <name evidence="2" type="ORF">GCM10009798_39440</name>
</gene>
<dbReference type="RefSeq" id="WP_344047860.1">
    <property type="nucleotide sequence ID" value="NZ_BAAAPB010000005.1"/>
</dbReference>
<dbReference type="Proteomes" id="UP001500571">
    <property type="component" value="Unassembled WGS sequence"/>
</dbReference>
<feature type="transmembrane region" description="Helical" evidence="1">
    <location>
        <begin position="15"/>
        <end position="37"/>
    </location>
</feature>
<sequence>MSDVGETSSSRERMVLYLVSGAIVVALAVLGLIFFDYANDNQQAKSKADQLISALDQAGYRTPTTDQVVNTLGTDGGAVCTNPDKKLSRAILLSQLMNGAAGPGQRPVIVDRRVIAGQLLIMKIYCPDQLSDFQKWVTDLKFADVAS</sequence>
<evidence type="ECO:0000256" key="1">
    <source>
        <dbReference type="SAM" id="Phobius"/>
    </source>
</evidence>
<reference evidence="3" key="1">
    <citation type="journal article" date="2019" name="Int. J. Syst. Evol. Microbiol.">
        <title>The Global Catalogue of Microorganisms (GCM) 10K type strain sequencing project: providing services to taxonomists for standard genome sequencing and annotation.</title>
        <authorList>
            <consortium name="The Broad Institute Genomics Platform"/>
            <consortium name="The Broad Institute Genome Sequencing Center for Infectious Disease"/>
            <person name="Wu L."/>
            <person name="Ma J."/>
        </authorList>
    </citation>
    <scope>NUCLEOTIDE SEQUENCE [LARGE SCALE GENOMIC DNA]</scope>
    <source>
        <strain evidence="3">JCM 15309</strain>
    </source>
</reference>
<comment type="caution">
    <text evidence="2">The sequence shown here is derived from an EMBL/GenBank/DDBJ whole genome shotgun (WGS) entry which is preliminary data.</text>
</comment>
<keyword evidence="1" id="KW-1133">Transmembrane helix</keyword>
<name>A0ABP5D6M5_9ACTN</name>
<dbReference type="EMBL" id="BAAAPB010000005">
    <property type="protein sequence ID" value="GAA1974309.1"/>
    <property type="molecule type" value="Genomic_DNA"/>
</dbReference>
<organism evidence="2 3">
    <name type="scientific">Nocardioides panacihumi</name>
    <dbReference type="NCBI Taxonomy" id="400774"/>
    <lineage>
        <taxon>Bacteria</taxon>
        <taxon>Bacillati</taxon>
        <taxon>Actinomycetota</taxon>
        <taxon>Actinomycetes</taxon>
        <taxon>Propionibacteriales</taxon>
        <taxon>Nocardioidaceae</taxon>
        <taxon>Nocardioides</taxon>
    </lineage>
</organism>
<keyword evidence="1" id="KW-0812">Transmembrane</keyword>
<accession>A0ABP5D6M5</accession>
<keyword evidence="1" id="KW-0472">Membrane</keyword>
<evidence type="ECO:0008006" key="4">
    <source>
        <dbReference type="Google" id="ProtNLM"/>
    </source>
</evidence>
<protein>
    <recommendedName>
        <fullName evidence="4">DUF732 domain-containing protein</fullName>
    </recommendedName>
</protein>
<evidence type="ECO:0000313" key="2">
    <source>
        <dbReference type="EMBL" id="GAA1974309.1"/>
    </source>
</evidence>
<evidence type="ECO:0000313" key="3">
    <source>
        <dbReference type="Proteomes" id="UP001500571"/>
    </source>
</evidence>
<keyword evidence="3" id="KW-1185">Reference proteome</keyword>
<proteinExistence type="predicted"/>